<proteinExistence type="inferred from homology"/>
<feature type="transmembrane region" description="Helical" evidence="10">
    <location>
        <begin position="6"/>
        <end position="23"/>
    </location>
</feature>
<dbReference type="EMBL" id="CP086714">
    <property type="protein sequence ID" value="WOO77797.1"/>
    <property type="molecule type" value="Genomic_DNA"/>
</dbReference>
<feature type="transmembrane region" description="Helical" evidence="10">
    <location>
        <begin position="266"/>
        <end position="285"/>
    </location>
</feature>
<comment type="similarity">
    <text evidence="2">Belongs to the G-protein coupled receptor 4 family.</text>
</comment>
<name>A0AAF0Y0W1_9TREE</name>
<feature type="transmembrane region" description="Helical" evidence="10">
    <location>
        <begin position="67"/>
        <end position="86"/>
    </location>
</feature>
<feature type="transmembrane region" description="Helical" evidence="10">
    <location>
        <begin position="201"/>
        <end position="225"/>
    </location>
</feature>
<evidence type="ECO:0000256" key="4">
    <source>
        <dbReference type="ARBA" id="ARBA00022692"/>
    </source>
</evidence>
<keyword evidence="7 10" id="KW-0472">Membrane</keyword>
<keyword evidence="6" id="KW-0297">G-protein coupled receptor</keyword>
<evidence type="ECO:0000256" key="3">
    <source>
        <dbReference type="ARBA" id="ARBA00022507"/>
    </source>
</evidence>
<evidence type="ECO:0000256" key="5">
    <source>
        <dbReference type="ARBA" id="ARBA00022989"/>
    </source>
</evidence>
<feature type="transmembrane region" description="Helical" evidence="10">
    <location>
        <begin position="107"/>
        <end position="131"/>
    </location>
</feature>
<keyword evidence="4 10" id="KW-0812">Transmembrane</keyword>
<dbReference type="PRINTS" id="PR00899">
    <property type="entry name" value="GPCRSTE3"/>
</dbReference>
<evidence type="ECO:0000256" key="8">
    <source>
        <dbReference type="ARBA" id="ARBA00023170"/>
    </source>
</evidence>
<protein>
    <submittedName>
        <fullName evidence="11">Pheromone B alpha 3 receptor</fullName>
    </submittedName>
</protein>
<gene>
    <name evidence="11" type="primary">BAR3</name>
    <name evidence="11" type="ORF">LOC62_01G001358</name>
</gene>
<evidence type="ECO:0000256" key="2">
    <source>
        <dbReference type="ARBA" id="ARBA00011085"/>
    </source>
</evidence>
<keyword evidence="3" id="KW-0589">Pheromone response</keyword>
<dbReference type="GO" id="GO:0005886">
    <property type="term" value="C:plasma membrane"/>
    <property type="evidence" value="ECO:0007669"/>
    <property type="project" value="TreeGrafter"/>
</dbReference>
<feature type="transmembrane region" description="Helical" evidence="10">
    <location>
        <begin position="151"/>
        <end position="180"/>
    </location>
</feature>
<dbReference type="PANTHER" id="PTHR28097">
    <property type="entry name" value="PHEROMONE A FACTOR RECEPTOR"/>
    <property type="match status" value="1"/>
</dbReference>
<dbReference type="CDD" id="cd14966">
    <property type="entry name" value="7tmD_STE3"/>
    <property type="match status" value="1"/>
</dbReference>
<keyword evidence="5 10" id="KW-1133">Transmembrane helix</keyword>
<dbReference type="PRINTS" id="PR00900">
    <property type="entry name" value="PHEROMONEAR"/>
</dbReference>
<reference evidence="11" key="1">
    <citation type="submission" date="2023-10" db="EMBL/GenBank/DDBJ databases">
        <authorList>
            <person name="Noh H."/>
        </authorList>
    </citation>
    <scope>NUCLEOTIDE SEQUENCE</scope>
    <source>
        <strain evidence="11">DUCC4014</strain>
    </source>
</reference>
<dbReference type="RefSeq" id="XP_062623829.1">
    <property type="nucleotide sequence ID" value="XM_062767845.1"/>
</dbReference>
<organism evidence="11 12">
    <name type="scientific">Vanrija pseudolonga</name>
    <dbReference type="NCBI Taxonomy" id="143232"/>
    <lineage>
        <taxon>Eukaryota</taxon>
        <taxon>Fungi</taxon>
        <taxon>Dikarya</taxon>
        <taxon>Basidiomycota</taxon>
        <taxon>Agaricomycotina</taxon>
        <taxon>Tremellomycetes</taxon>
        <taxon>Trichosporonales</taxon>
        <taxon>Trichosporonaceae</taxon>
        <taxon>Vanrija</taxon>
    </lineage>
</organism>
<keyword evidence="12" id="KW-1185">Reference proteome</keyword>
<dbReference type="AlphaFoldDB" id="A0AAF0Y0W1"/>
<dbReference type="GO" id="GO:0004933">
    <property type="term" value="F:mating-type a-factor pheromone receptor activity"/>
    <property type="evidence" value="ECO:0007669"/>
    <property type="project" value="InterPro"/>
</dbReference>
<keyword evidence="9" id="KW-0807">Transducer</keyword>
<evidence type="ECO:0000313" key="12">
    <source>
        <dbReference type="Proteomes" id="UP000827549"/>
    </source>
</evidence>
<dbReference type="PANTHER" id="PTHR28097:SF1">
    <property type="entry name" value="PHEROMONE A FACTOR RECEPTOR"/>
    <property type="match status" value="1"/>
</dbReference>
<dbReference type="Proteomes" id="UP000827549">
    <property type="component" value="Chromosome 1"/>
</dbReference>
<sequence>MHDTAYTFFSGLGIVLVILPITLQWRARNTSTIFNLLWIFVIDVVVFVNSIMWWDSYRVYGLVWGDISAKVITVSPVCLSASSLCINRRLATIASSRSVMRHENMRLSKLLDIFIGIGIPLLVMGLSYIVQPHRFDILEGFGVQPVIYRCLPAIFLVYIWPVVLSLISAGYGCVAIRFFVSRRRELRSLLLSSHSGLDIGQYLRLVGLASADLLCGFPVSVYYLYVSSQNLRPWVSWNNVHMYWSRVDTYSAENALASNSLSVFAFLPRWGAPFMCTVSFLFFAVGDDATKKYHQWARTASRLVTKQGPETADR</sequence>
<dbReference type="GO" id="GO:0000750">
    <property type="term" value="P:pheromone-dependent signal transduction involved in conjugation with cellular fusion"/>
    <property type="evidence" value="ECO:0007669"/>
    <property type="project" value="TreeGrafter"/>
</dbReference>
<evidence type="ECO:0000256" key="7">
    <source>
        <dbReference type="ARBA" id="ARBA00023136"/>
    </source>
</evidence>
<evidence type="ECO:0000256" key="1">
    <source>
        <dbReference type="ARBA" id="ARBA00004141"/>
    </source>
</evidence>
<feature type="transmembrane region" description="Helical" evidence="10">
    <location>
        <begin position="35"/>
        <end position="55"/>
    </location>
</feature>
<evidence type="ECO:0000256" key="9">
    <source>
        <dbReference type="ARBA" id="ARBA00023224"/>
    </source>
</evidence>
<evidence type="ECO:0000256" key="6">
    <source>
        <dbReference type="ARBA" id="ARBA00023040"/>
    </source>
</evidence>
<comment type="subcellular location">
    <subcellularLocation>
        <location evidence="1">Membrane</location>
        <topology evidence="1">Multi-pass membrane protein</topology>
    </subcellularLocation>
</comment>
<evidence type="ECO:0000256" key="10">
    <source>
        <dbReference type="SAM" id="Phobius"/>
    </source>
</evidence>
<dbReference type="InterPro" id="IPR001546">
    <property type="entry name" value="GPCR_Pheromne_A_rcpt"/>
</dbReference>
<dbReference type="Pfam" id="PF02076">
    <property type="entry name" value="STE3"/>
    <property type="match status" value="1"/>
</dbReference>
<dbReference type="InterPro" id="IPR001499">
    <property type="entry name" value="GPCR_STE3"/>
</dbReference>
<accession>A0AAF0Y0W1</accession>
<dbReference type="GeneID" id="87804614"/>
<keyword evidence="8 11" id="KW-0675">Receptor</keyword>
<evidence type="ECO:0000313" key="11">
    <source>
        <dbReference type="EMBL" id="WOO77797.1"/>
    </source>
</evidence>